<dbReference type="eggNOG" id="COG0790">
    <property type="taxonomic scope" value="Bacteria"/>
</dbReference>
<feature type="chain" id="PRO_5003224264" evidence="1">
    <location>
        <begin position="20"/>
        <end position="202"/>
    </location>
</feature>
<evidence type="ECO:0000313" key="3">
    <source>
        <dbReference type="Proteomes" id="UP000011021"/>
    </source>
</evidence>
<dbReference type="STRING" id="887898.HMPREF0551_0200"/>
<proteinExistence type="predicted"/>
<dbReference type="Proteomes" id="UP000011021">
    <property type="component" value="Unassembled WGS sequence"/>
</dbReference>
<dbReference type="InterPro" id="IPR011990">
    <property type="entry name" value="TPR-like_helical_dom_sf"/>
</dbReference>
<dbReference type="SUPFAM" id="SSF81901">
    <property type="entry name" value="HCP-like"/>
    <property type="match status" value="1"/>
</dbReference>
<dbReference type="SMART" id="SM00671">
    <property type="entry name" value="SEL1"/>
    <property type="match status" value="2"/>
</dbReference>
<dbReference type="AlphaFoldDB" id="E7RUN4"/>
<dbReference type="RefSeq" id="WP_005671973.1">
    <property type="nucleotide sequence ID" value="NZ_CP146288.1"/>
</dbReference>
<reference evidence="2 3" key="1">
    <citation type="submission" date="2010-12" db="EMBL/GenBank/DDBJ databases">
        <authorList>
            <person name="Muzny D."/>
            <person name="Qin X."/>
            <person name="Deng J."/>
            <person name="Jiang H."/>
            <person name="Liu Y."/>
            <person name="Qu J."/>
            <person name="Song X.-Z."/>
            <person name="Zhang L."/>
            <person name="Thornton R."/>
            <person name="Coyle M."/>
            <person name="Francisco L."/>
            <person name="Jackson L."/>
            <person name="Javaid M."/>
            <person name="Korchina V."/>
            <person name="Kovar C."/>
            <person name="Mata R."/>
            <person name="Mathew T."/>
            <person name="Ngo R."/>
            <person name="Nguyen L."/>
            <person name="Nguyen N."/>
            <person name="Okwuonu G."/>
            <person name="Ongeri F."/>
            <person name="Pham C."/>
            <person name="Simmons D."/>
            <person name="Wilczek-Boney K."/>
            <person name="Hale W."/>
            <person name="Jakkamsetti A."/>
            <person name="Pham P."/>
            <person name="Ruth R."/>
            <person name="San Lucas F."/>
            <person name="Warren J."/>
            <person name="Zhang J."/>
            <person name="Zhao Z."/>
            <person name="Zhou C."/>
            <person name="Zhu D."/>
            <person name="Lee S."/>
            <person name="Bess C."/>
            <person name="Blankenburg K."/>
            <person name="Forbes L."/>
            <person name="Fu Q."/>
            <person name="Gubbala S."/>
            <person name="Hirani K."/>
            <person name="Jayaseelan J.C."/>
            <person name="Lara F."/>
            <person name="Munidasa M."/>
            <person name="Palculict T."/>
            <person name="Patil S."/>
            <person name="Pu L.-L."/>
            <person name="Saada N."/>
            <person name="Tang L."/>
            <person name="Weissenberger G."/>
            <person name="Zhu Y."/>
            <person name="Hemphill L."/>
            <person name="Shang Y."/>
            <person name="Youmans B."/>
            <person name="Ayvaz T."/>
            <person name="Ross M."/>
            <person name="Santibanez J."/>
            <person name="Aqrawi P."/>
            <person name="Gross S."/>
            <person name="Joshi V."/>
            <person name="Fowler G."/>
            <person name="Nazareth L."/>
            <person name="Reid J."/>
            <person name="Worley K."/>
            <person name="Petrosino J."/>
            <person name="Highlander S."/>
            <person name="Gibbs R."/>
        </authorList>
    </citation>
    <scope>NUCLEOTIDE SEQUENCE [LARGE SCALE GENOMIC DNA]</scope>
    <source>
        <strain evidence="2 3">ATCC 51599</strain>
    </source>
</reference>
<evidence type="ECO:0000256" key="1">
    <source>
        <dbReference type="SAM" id="SignalP"/>
    </source>
</evidence>
<dbReference type="Pfam" id="PF08238">
    <property type="entry name" value="Sel1"/>
    <property type="match status" value="2"/>
</dbReference>
<comment type="caution">
    <text evidence="2">The sequence shown here is derived from an EMBL/GenBank/DDBJ whole genome shotgun (WGS) entry which is preliminary data.</text>
</comment>
<dbReference type="HOGENOM" id="CLU_121432_0_0_4"/>
<keyword evidence="3" id="KW-1185">Reference proteome</keyword>
<dbReference type="Gene3D" id="1.25.40.10">
    <property type="entry name" value="Tetratricopeptide repeat domain"/>
    <property type="match status" value="1"/>
</dbReference>
<organism evidence="2 3">
    <name type="scientific">Lautropia mirabilis ATCC 51599</name>
    <dbReference type="NCBI Taxonomy" id="887898"/>
    <lineage>
        <taxon>Bacteria</taxon>
        <taxon>Pseudomonadati</taxon>
        <taxon>Pseudomonadota</taxon>
        <taxon>Betaproteobacteria</taxon>
        <taxon>Burkholderiales</taxon>
        <taxon>Burkholderiaceae</taxon>
        <taxon>Lautropia</taxon>
    </lineage>
</organism>
<dbReference type="PROSITE" id="PS51257">
    <property type="entry name" value="PROKAR_LIPOPROTEIN"/>
    <property type="match status" value="1"/>
</dbReference>
<sequence length="202" mass="22846">MNARSVSLLALSVLLGACAAQQQAVDSQAGKPVRVCTQDEGCSDQARSEAGRKPVAEPVTEEEARIAVLEKQAKADPRAAFDLALRFFRGDGVRRDSYKALTWMRDSAERGNTKAQVALGRLYLSGFEEMGSDPAEAESWLLAAAGKGDPEAKKLLEEAQKAKKDEVEYRRWVNTHRALWMGYWWNAYHYYTYWQAGYWYYY</sequence>
<gene>
    <name evidence="2" type="ORF">HMPREF0551_0200</name>
</gene>
<dbReference type="EMBL" id="AEQP01000001">
    <property type="protein sequence ID" value="EFV96017.1"/>
    <property type="molecule type" value="Genomic_DNA"/>
</dbReference>
<name>E7RUN4_9BURK</name>
<dbReference type="PANTHER" id="PTHR11102:SF160">
    <property type="entry name" value="ERAD-ASSOCIATED E3 UBIQUITIN-PROTEIN LIGASE COMPONENT HRD3"/>
    <property type="match status" value="1"/>
</dbReference>
<protein>
    <submittedName>
        <fullName evidence="2">Sel1 repeat protein</fullName>
    </submittedName>
</protein>
<dbReference type="PANTHER" id="PTHR11102">
    <property type="entry name" value="SEL-1-LIKE PROTEIN"/>
    <property type="match status" value="1"/>
</dbReference>
<dbReference type="InterPro" id="IPR050767">
    <property type="entry name" value="Sel1_AlgK"/>
</dbReference>
<keyword evidence="1" id="KW-0732">Signal</keyword>
<evidence type="ECO:0000313" key="2">
    <source>
        <dbReference type="EMBL" id="EFV96017.1"/>
    </source>
</evidence>
<feature type="signal peptide" evidence="1">
    <location>
        <begin position="1"/>
        <end position="19"/>
    </location>
</feature>
<accession>E7RUN4</accession>
<dbReference type="InterPro" id="IPR006597">
    <property type="entry name" value="Sel1-like"/>
</dbReference>